<keyword evidence="2" id="KW-1185">Reference proteome</keyword>
<dbReference type="AlphaFoldDB" id="T0CGG3"/>
<reference evidence="2" key="1">
    <citation type="journal article" date="2022" name="G3 (Bethesda)">
        <title>Unveiling the complete genome sequence of Alicyclobacillus acidoterrestris DSM 3922T, a taint-producing strain.</title>
        <authorList>
            <person name="Leonardo I.C."/>
            <person name="Barreto Crespo M.T."/>
            <person name="Gaspar F.B."/>
        </authorList>
    </citation>
    <scope>NUCLEOTIDE SEQUENCE [LARGE SCALE GENOMIC DNA]</scope>
    <source>
        <strain evidence="2">DSM 3922</strain>
    </source>
</reference>
<gene>
    <name evidence="1" type="ORF">K1I37_09435</name>
</gene>
<dbReference type="EMBL" id="CP080467">
    <property type="protein sequence ID" value="UNO50633.1"/>
    <property type="molecule type" value="Genomic_DNA"/>
</dbReference>
<dbReference type="OrthoDB" id="9811471at2"/>
<dbReference type="RefSeq" id="WP_021295464.1">
    <property type="nucleotide sequence ID" value="NZ_AURB01000068.1"/>
</dbReference>
<protein>
    <submittedName>
        <fullName evidence="1">Amidase</fullName>
    </submittedName>
</protein>
<organism evidence="1 2">
    <name type="scientific">Alicyclobacillus acidoterrestris (strain ATCC 49025 / DSM 3922 / CIP 106132 / NCIMB 13137 / GD3B)</name>
    <dbReference type="NCBI Taxonomy" id="1356854"/>
    <lineage>
        <taxon>Bacteria</taxon>
        <taxon>Bacillati</taxon>
        <taxon>Bacillota</taxon>
        <taxon>Bacilli</taxon>
        <taxon>Bacillales</taxon>
        <taxon>Alicyclobacillaceae</taxon>
        <taxon>Alicyclobacillus</taxon>
    </lineage>
</organism>
<dbReference type="InterPro" id="IPR023631">
    <property type="entry name" value="Amidase_dom"/>
</dbReference>
<accession>A0A9E7CX99</accession>
<dbReference type="eggNOG" id="COG0154">
    <property type="taxonomic scope" value="Bacteria"/>
</dbReference>
<evidence type="ECO:0000313" key="1">
    <source>
        <dbReference type="EMBL" id="UNO50633.1"/>
    </source>
</evidence>
<dbReference type="KEGG" id="aaco:K1I37_09435"/>
<dbReference type="Proteomes" id="UP000829401">
    <property type="component" value="Chromosome"/>
</dbReference>
<dbReference type="STRING" id="1356854.N007_03175"/>
<dbReference type="Pfam" id="PF01425">
    <property type="entry name" value="Amidase"/>
    <property type="match status" value="1"/>
</dbReference>
<dbReference type="Gene3D" id="3.90.1300.10">
    <property type="entry name" value="Amidase signature (AS) domain"/>
    <property type="match status" value="1"/>
</dbReference>
<evidence type="ECO:0000313" key="2">
    <source>
        <dbReference type="Proteomes" id="UP000829401"/>
    </source>
</evidence>
<accession>T0CGG3</accession>
<name>T0CGG3_ALIAG</name>
<dbReference type="PANTHER" id="PTHR11895:SF176">
    <property type="entry name" value="AMIDASE AMID-RELATED"/>
    <property type="match status" value="1"/>
</dbReference>
<proteinExistence type="predicted"/>
<dbReference type="InterPro" id="IPR036928">
    <property type="entry name" value="AS_sf"/>
</dbReference>
<dbReference type="PANTHER" id="PTHR11895">
    <property type="entry name" value="TRANSAMIDASE"/>
    <property type="match status" value="1"/>
</dbReference>
<dbReference type="SUPFAM" id="SSF75304">
    <property type="entry name" value="Amidase signature (AS) enzymes"/>
    <property type="match status" value="1"/>
</dbReference>
<dbReference type="GO" id="GO:0003824">
    <property type="term" value="F:catalytic activity"/>
    <property type="evidence" value="ECO:0007669"/>
    <property type="project" value="InterPro"/>
</dbReference>
<dbReference type="InterPro" id="IPR000120">
    <property type="entry name" value="Amidase"/>
</dbReference>
<sequence length="459" mass="49702">MAMTTLPETLVASLQMLRRRAYTALELTNHCLERIQSVNPDLNAFLSVSDDYARQRAAAVDTLYETFPEALGPLAGIPISIKDLIDTSFSKTTYGSQIYRDFQPQANATVVNRLEQAQAVIVGKTHLHEFAYGITNENPHFGPARNPVDRERMTGGSSGGSAASVKAALVLASIGTDTGGSIRIPASLTGIVGYKPTHGLVPVDGVLPLAQTLDHVGPLTRTVRDAALVTDVLTGAHGTSQSLFAALDQAAHTPLCIGIPQGLIDRFGTAPVKRHFASILGFLQEKGLVIHQEEIRFDENEVATHQGNIQGAEAFAVHQARLQAHRHLYGADVLERLETSGQVSAQEYIQSLTFRTVFQRVIEQWFVNLDVILLPTTPVTAPKLGTEYIDIAEGTTHIRPLMTRFTNPWNLSGVPAISIPAGTIDGLPFGLQLVGGMGRDAQLLRIAEQVERCLAERNE</sequence>